<dbReference type="AlphaFoldDB" id="A0AAD9JRK4"/>
<protein>
    <recommendedName>
        <fullName evidence="2">Ig-like domain-containing protein</fullName>
    </recommendedName>
</protein>
<dbReference type="InterPro" id="IPR036179">
    <property type="entry name" value="Ig-like_dom_sf"/>
</dbReference>
<reference evidence="3" key="1">
    <citation type="journal article" date="2023" name="Mol. Biol. Evol.">
        <title>Third-Generation Sequencing Reveals the Adaptive Role of the Epigenome in Three Deep-Sea Polychaetes.</title>
        <authorList>
            <person name="Perez M."/>
            <person name="Aroh O."/>
            <person name="Sun Y."/>
            <person name="Lan Y."/>
            <person name="Juniper S.K."/>
            <person name="Young C.R."/>
            <person name="Angers B."/>
            <person name="Qian P.Y."/>
        </authorList>
    </citation>
    <scope>NUCLEOTIDE SEQUENCE</scope>
    <source>
        <strain evidence="3">P08H-3</strain>
    </source>
</reference>
<feature type="domain" description="Ig-like" evidence="2">
    <location>
        <begin position="28"/>
        <end position="144"/>
    </location>
</feature>
<comment type="caution">
    <text evidence="3">The sequence shown here is derived from an EMBL/GenBank/DDBJ whole genome shotgun (WGS) entry which is preliminary data.</text>
</comment>
<dbReference type="PROSITE" id="PS50835">
    <property type="entry name" value="IG_LIKE"/>
    <property type="match status" value="1"/>
</dbReference>
<name>A0AAD9JRK4_9ANNE</name>
<evidence type="ECO:0000313" key="4">
    <source>
        <dbReference type="Proteomes" id="UP001208570"/>
    </source>
</evidence>
<accession>A0AAD9JRK4</accession>
<dbReference type="SMART" id="SM00409">
    <property type="entry name" value="IG"/>
    <property type="match status" value="1"/>
</dbReference>
<dbReference type="Gene3D" id="2.60.40.10">
    <property type="entry name" value="Immunoglobulins"/>
    <property type="match status" value="1"/>
</dbReference>
<dbReference type="Proteomes" id="UP001208570">
    <property type="component" value="Unassembled WGS sequence"/>
</dbReference>
<dbReference type="InterPro" id="IPR003599">
    <property type="entry name" value="Ig_sub"/>
</dbReference>
<feature type="chain" id="PRO_5042205291" description="Ig-like domain-containing protein" evidence="1">
    <location>
        <begin position="20"/>
        <end position="328"/>
    </location>
</feature>
<keyword evidence="4" id="KW-1185">Reference proteome</keyword>
<dbReference type="SUPFAM" id="SSF48726">
    <property type="entry name" value="Immunoglobulin"/>
    <property type="match status" value="1"/>
</dbReference>
<sequence length="328" mass="36905">MELSYFIVILFGLFGQGYQQTANEQNDPNLKKQVVMERSLSGSITFSCTFEIQDVSNKFVNGEFVVSWSKVQNSTDVILNNGPVLRYLPDGMKEHLSYNQKTENTNTLRTAITIKDPRPEESGQYRCELKWSSSTNGGHSSQLTYTLNVIDSDEFQVILYGNDNPMLVPRKPNITSWPSTKTIQLDEKPQDILKPQQYAYLACVASGPSVTAVVTVTLNSTENPERNRNLHGRMDSIIISEYVGPEIGAQKEMIWNLLEDRSFPVDSRDDGATVTCVGTVENEDNQEVLHKEVSAVLNLLMYYENQYLQDTGFVDGEFACTCIGSLYK</sequence>
<dbReference type="EMBL" id="JAODUP010000182">
    <property type="protein sequence ID" value="KAK2157902.1"/>
    <property type="molecule type" value="Genomic_DNA"/>
</dbReference>
<evidence type="ECO:0000256" key="1">
    <source>
        <dbReference type="SAM" id="SignalP"/>
    </source>
</evidence>
<proteinExistence type="predicted"/>
<dbReference type="InterPro" id="IPR007110">
    <property type="entry name" value="Ig-like_dom"/>
</dbReference>
<organism evidence="3 4">
    <name type="scientific">Paralvinella palmiformis</name>
    <dbReference type="NCBI Taxonomy" id="53620"/>
    <lineage>
        <taxon>Eukaryota</taxon>
        <taxon>Metazoa</taxon>
        <taxon>Spiralia</taxon>
        <taxon>Lophotrochozoa</taxon>
        <taxon>Annelida</taxon>
        <taxon>Polychaeta</taxon>
        <taxon>Sedentaria</taxon>
        <taxon>Canalipalpata</taxon>
        <taxon>Terebellida</taxon>
        <taxon>Terebelliformia</taxon>
        <taxon>Alvinellidae</taxon>
        <taxon>Paralvinella</taxon>
    </lineage>
</organism>
<evidence type="ECO:0000313" key="3">
    <source>
        <dbReference type="EMBL" id="KAK2157902.1"/>
    </source>
</evidence>
<evidence type="ECO:0000259" key="2">
    <source>
        <dbReference type="PROSITE" id="PS50835"/>
    </source>
</evidence>
<keyword evidence="1" id="KW-0732">Signal</keyword>
<feature type="signal peptide" evidence="1">
    <location>
        <begin position="1"/>
        <end position="19"/>
    </location>
</feature>
<dbReference type="InterPro" id="IPR013783">
    <property type="entry name" value="Ig-like_fold"/>
</dbReference>
<gene>
    <name evidence="3" type="ORF">LSH36_182g06022</name>
</gene>